<evidence type="ECO:0000256" key="1">
    <source>
        <dbReference type="SAM" id="MobiDB-lite"/>
    </source>
</evidence>
<dbReference type="AlphaFoldDB" id="A0A6I8R6C8"/>
<gene>
    <name evidence="2" type="primary">c2orf73</name>
</gene>
<feature type="compositionally biased region" description="Polar residues" evidence="1">
    <location>
        <begin position="334"/>
        <end position="343"/>
    </location>
</feature>
<dbReference type="GeneTree" id="ENSGT00390000005045"/>
<dbReference type="InParanoid" id="A0A6I8R6C8"/>
<feature type="compositionally biased region" description="Polar residues" evidence="1">
    <location>
        <begin position="268"/>
        <end position="287"/>
    </location>
</feature>
<accession>A0A6I8R6C8</accession>
<dbReference type="PANTHER" id="PTHR35087:SF1">
    <property type="entry name" value="RIKEN CDNA 4930505A04 GENE"/>
    <property type="match status" value="1"/>
</dbReference>
<dbReference type="Xenbase" id="XB-GENE-5797228">
    <property type="gene designation" value="c2orf73"/>
</dbReference>
<protein>
    <submittedName>
        <fullName evidence="2">Chromosome 2 open reading frame 73</fullName>
    </submittedName>
</protein>
<accession>A0A6I8S7J9</accession>
<reference evidence="2" key="1">
    <citation type="journal article" date="2010" name="Science">
        <title>The genome of the Western clawed frog Xenopus tropicalis.</title>
        <authorList>
            <person name="Hellsten U."/>
            <person name="Harland R.M."/>
            <person name="Gilchrist M.J."/>
            <person name="Hendrix D."/>
            <person name="Jurka J."/>
            <person name="Kapitonov V."/>
            <person name="Ovcharenko I."/>
            <person name="Putnam N.H."/>
            <person name="Shu S."/>
            <person name="Taher L."/>
            <person name="Blitz I.L."/>
            <person name="Blumberg B."/>
            <person name="Dichmann D.S."/>
            <person name="Dubchak I."/>
            <person name="Amaya E."/>
            <person name="Detter J.C."/>
            <person name="Fletcher R."/>
            <person name="Gerhard D.S."/>
            <person name="Goodstein D."/>
            <person name="Graves T."/>
            <person name="Grigoriev I.V."/>
            <person name="Grimwood J."/>
            <person name="Kawashima T."/>
            <person name="Lindquist E."/>
            <person name="Lucas S.M."/>
            <person name="Mead P.E."/>
            <person name="Mitros T."/>
            <person name="Ogino H."/>
            <person name="Ohta Y."/>
            <person name="Poliakov A.V."/>
            <person name="Pollet N."/>
            <person name="Robert J."/>
            <person name="Salamov A."/>
            <person name="Sater A.K."/>
            <person name="Schmutz J."/>
            <person name="Terry A."/>
            <person name="Vize P.D."/>
            <person name="Warren W.C."/>
            <person name="Wells D."/>
            <person name="Wills A."/>
            <person name="Wilson R.K."/>
            <person name="Zimmerman L.B."/>
            <person name="Zorn A.M."/>
            <person name="Grainger R."/>
            <person name="Grammer T."/>
            <person name="Khokha M.K."/>
            <person name="Richardson P.M."/>
            <person name="Rokhsar D.S."/>
        </authorList>
    </citation>
    <scope>NUCLEOTIDE SEQUENCE [LARGE SCALE GENOMIC DNA]</scope>
    <source>
        <strain evidence="2">Nigerian</strain>
    </source>
</reference>
<dbReference type="Ensembl" id="ENSXETT00000092329">
    <property type="protein sequence ID" value="ENSXETP00000076043"/>
    <property type="gene ID" value="ENSXETG00000015189"/>
</dbReference>
<feature type="compositionally biased region" description="Polar residues" evidence="1">
    <location>
        <begin position="248"/>
        <end position="261"/>
    </location>
</feature>
<evidence type="ECO:0000313" key="2">
    <source>
        <dbReference type="Ensembl" id="ENSXETP00000076043"/>
    </source>
</evidence>
<reference evidence="2" key="2">
    <citation type="submission" date="2020-05" db="UniProtKB">
        <authorList>
            <consortium name="Ensembl"/>
        </authorList>
    </citation>
    <scope>IDENTIFICATION</scope>
</reference>
<dbReference type="PANTHER" id="PTHR35087">
    <property type="entry name" value="SIMILAR TO HYPOTHETICAL PROTEIN FLJ40298"/>
    <property type="match status" value="1"/>
</dbReference>
<name>A0A6I8R6C8_XENTR</name>
<dbReference type="Pfam" id="PF15667">
    <property type="entry name" value="CMIP6"/>
    <property type="match status" value="1"/>
</dbReference>
<dbReference type="Ensembl" id="ENSXETT00000105143">
    <property type="protein sequence ID" value="ENSXETP00000089152"/>
    <property type="gene ID" value="ENSXETG00000015189"/>
</dbReference>
<dbReference type="Bgee" id="ENSXETG00000015189">
    <property type="expression patterns" value="Expressed in testis and 12 other cell types or tissues"/>
</dbReference>
<proteinExistence type="predicted"/>
<feature type="region of interest" description="Disordered" evidence="1">
    <location>
        <begin position="241"/>
        <end position="343"/>
    </location>
</feature>
<organism evidence="2">
    <name type="scientific">Xenopus tropicalis</name>
    <name type="common">Western clawed frog</name>
    <name type="synonym">Silurana tropicalis</name>
    <dbReference type="NCBI Taxonomy" id="8364"/>
    <lineage>
        <taxon>Eukaryota</taxon>
        <taxon>Metazoa</taxon>
        <taxon>Chordata</taxon>
        <taxon>Craniata</taxon>
        <taxon>Vertebrata</taxon>
        <taxon>Euteleostomi</taxon>
        <taxon>Amphibia</taxon>
        <taxon>Batrachia</taxon>
        <taxon>Anura</taxon>
        <taxon>Pipoidea</taxon>
        <taxon>Pipidae</taxon>
        <taxon>Xenopodinae</taxon>
        <taxon>Xenopus</taxon>
        <taxon>Silurana</taxon>
    </lineage>
</organism>
<dbReference type="InterPro" id="IPR031365">
    <property type="entry name" value="CMIP6"/>
</dbReference>
<dbReference type="FunCoup" id="A0A6I8R6C8">
    <property type="interactions" value="14"/>
</dbReference>
<sequence>MRTPVARQQPETLWKELSRQLEVVRCPRPSGSLSSTMYQSMEISMSRKKKVPTRFLPNTYRLFNENLYNVNLHKETTHLPDVYRKPEKLQHPRSPTRNNMPHPYYARFLRDNSRFLKEPIPHMETASTKHIQSEWWPRDEEHVAPHKPSYDMMTTQRSDFLKFSYSSNPQTRYSAKPCKSPVCGIVPFAPPRSRTRLPRLLQEQISFIHNYNARSVTNEPIRGKRHGAFVWTEIKTESGPAVPKGTNLFLNTTGSHSLDQAETEKGNSGESSVTSPRRCSHGSQQMFGSEIHLSKTDLGEGAKSNPSAADREQNKSGSSQTIGRKTLIPIGEKLSSQPSVNSA</sequence>